<dbReference type="EMBL" id="JAFJMO010000002">
    <property type="protein sequence ID" value="KAJ8284880.1"/>
    <property type="molecule type" value="Genomic_DNA"/>
</dbReference>
<evidence type="ECO:0008006" key="4">
    <source>
        <dbReference type="Google" id="ProtNLM"/>
    </source>
</evidence>
<dbReference type="PANTHER" id="PTHR33772:SF1">
    <property type="entry name" value="PROTEIN TBATA"/>
    <property type="match status" value="1"/>
</dbReference>
<sequence length="462" mass="50871">MEPSEKMLLETGDLVGSNFHHRGTLHNIRKAEDVSFDNPFLPVPKSKMSLKGSPRFGMLSRHSFFSRHNPHPNRVTHMRGLNGNPVCIVNDDWHVSTPLSPHPFIKSQIPWPTYGSPAIQIPFLNFSGSNAAHHNTETWREELKDLAAKVIMSASANKDEKTAADEPGCRKTQYSTQTGRIIPPSTQASGRRTSHRRPRPRGPTCPPALYDQELMVLELLCQILQTDSLSHVQHWLLHAGQREKDMVMCLLQKALDGSALNCQEQPLNQAGTPHSPLSLPSRASSTSQHWINHRLSSAHPVLGEISAEEKAERVGTPEASIPVTDIMLPAVGKLCCAIVYPHCRSMTGLQRTAMAAIVHEIGHMKKGGHLSLPDWAGQLKWPGCMNRGGMVTEVHREPGVATSAERLRAVSAPASGRAAAVDADELMHPNLQMCACLRRNVLATCLREQQESAFIRGWCAAC</sequence>
<dbReference type="OrthoDB" id="9982103at2759"/>
<feature type="region of interest" description="Disordered" evidence="1">
    <location>
        <begin position="157"/>
        <end position="205"/>
    </location>
</feature>
<dbReference type="AlphaFoldDB" id="A0A9Q1I7R7"/>
<proteinExistence type="predicted"/>
<dbReference type="Pfam" id="PF15256">
    <property type="entry name" value="SPATIAL"/>
    <property type="match status" value="1"/>
</dbReference>
<comment type="caution">
    <text evidence="2">The sequence shown here is derived from an EMBL/GenBank/DDBJ whole genome shotgun (WGS) entry which is preliminary data.</text>
</comment>
<evidence type="ECO:0000256" key="1">
    <source>
        <dbReference type="SAM" id="MobiDB-lite"/>
    </source>
</evidence>
<feature type="compositionally biased region" description="Basic and acidic residues" evidence="1">
    <location>
        <begin position="157"/>
        <end position="169"/>
    </location>
</feature>
<evidence type="ECO:0000313" key="3">
    <source>
        <dbReference type="Proteomes" id="UP001152803"/>
    </source>
</evidence>
<dbReference type="PANTHER" id="PTHR33772">
    <property type="entry name" value="THYMUS, BRAIN AND TESTES-ASSOCIATED"/>
    <property type="match status" value="1"/>
</dbReference>
<dbReference type="Proteomes" id="UP001152803">
    <property type="component" value="Unassembled WGS sequence"/>
</dbReference>
<dbReference type="InterPro" id="IPR037394">
    <property type="entry name" value="TBATA-like"/>
</dbReference>
<protein>
    <recommendedName>
        <fullName evidence="4">Protein TBATA</fullName>
    </recommendedName>
</protein>
<name>A0A9Q1I7R7_CONCO</name>
<keyword evidence="3" id="KW-1185">Reference proteome</keyword>
<feature type="compositionally biased region" description="Polar residues" evidence="1">
    <location>
        <begin position="172"/>
        <end position="188"/>
    </location>
</feature>
<accession>A0A9Q1I7R7</accession>
<organism evidence="2 3">
    <name type="scientific">Conger conger</name>
    <name type="common">Conger eel</name>
    <name type="synonym">Muraena conger</name>
    <dbReference type="NCBI Taxonomy" id="82655"/>
    <lineage>
        <taxon>Eukaryota</taxon>
        <taxon>Metazoa</taxon>
        <taxon>Chordata</taxon>
        <taxon>Craniata</taxon>
        <taxon>Vertebrata</taxon>
        <taxon>Euteleostomi</taxon>
        <taxon>Actinopterygii</taxon>
        <taxon>Neopterygii</taxon>
        <taxon>Teleostei</taxon>
        <taxon>Anguilliformes</taxon>
        <taxon>Congridae</taxon>
        <taxon>Conger</taxon>
    </lineage>
</organism>
<reference evidence="2" key="1">
    <citation type="journal article" date="2023" name="Science">
        <title>Genome structures resolve the early diversification of teleost fishes.</title>
        <authorList>
            <person name="Parey E."/>
            <person name="Louis A."/>
            <person name="Montfort J."/>
            <person name="Bouchez O."/>
            <person name="Roques C."/>
            <person name="Iampietro C."/>
            <person name="Lluch J."/>
            <person name="Castinel A."/>
            <person name="Donnadieu C."/>
            <person name="Desvignes T."/>
            <person name="Floi Bucao C."/>
            <person name="Jouanno E."/>
            <person name="Wen M."/>
            <person name="Mejri S."/>
            <person name="Dirks R."/>
            <person name="Jansen H."/>
            <person name="Henkel C."/>
            <person name="Chen W.J."/>
            <person name="Zahm M."/>
            <person name="Cabau C."/>
            <person name="Klopp C."/>
            <person name="Thompson A.W."/>
            <person name="Robinson-Rechavi M."/>
            <person name="Braasch I."/>
            <person name="Lecointre G."/>
            <person name="Bobe J."/>
            <person name="Postlethwait J.H."/>
            <person name="Berthelot C."/>
            <person name="Roest Crollius H."/>
            <person name="Guiguen Y."/>
        </authorList>
    </citation>
    <scope>NUCLEOTIDE SEQUENCE</scope>
    <source>
        <strain evidence="2">Concon-B</strain>
    </source>
</reference>
<evidence type="ECO:0000313" key="2">
    <source>
        <dbReference type="EMBL" id="KAJ8284880.1"/>
    </source>
</evidence>
<gene>
    <name evidence="2" type="ORF">COCON_G00037300</name>
</gene>